<accession>A0A165XAE6</accession>
<dbReference type="AlphaFoldDB" id="A0A165XAE6"/>
<keyword evidence="3" id="KW-1185">Reference proteome</keyword>
<evidence type="ECO:0000256" key="1">
    <source>
        <dbReference type="SAM" id="MobiDB-lite"/>
    </source>
</evidence>
<dbReference type="EMBL" id="KV428410">
    <property type="protein sequence ID" value="KZT31995.1"/>
    <property type="molecule type" value="Genomic_DNA"/>
</dbReference>
<feature type="compositionally biased region" description="Polar residues" evidence="1">
    <location>
        <begin position="300"/>
        <end position="311"/>
    </location>
</feature>
<feature type="region of interest" description="Disordered" evidence="1">
    <location>
        <begin position="266"/>
        <end position="325"/>
    </location>
</feature>
<evidence type="ECO:0000313" key="3">
    <source>
        <dbReference type="Proteomes" id="UP000076798"/>
    </source>
</evidence>
<dbReference type="Proteomes" id="UP000076798">
    <property type="component" value="Unassembled WGS sequence"/>
</dbReference>
<gene>
    <name evidence="2" type="ORF">SISSUDRAFT_1038043</name>
</gene>
<feature type="compositionally biased region" description="Polar residues" evidence="1">
    <location>
        <begin position="275"/>
        <end position="286"/>
    </location>
</feature>
<proteinExistence type="predicted"/>
<protein>
    <submittedName>
        <fullName evidence="2">Uncharacterized protein</fullName>
    </submittedName>
</protein>
<reference evidence="2 3" key="1">
    <citation type="journal article" date="2016" name="Mol. Biol. Evol.">
        <title>Comparative Genomics of Early-Diverging Mushroom-Forming Fungi Provides Insights into the Origins of Lignocellulose Decay Capabilities.</title>
        <authorList>
            <person name="Nagy L.G."/>
            <person name="Riley R."/>
            <person name="Tritt A."/>
            <person name="Adam C."/>
            <person name="Daum C."/>
            <person name="Floudas D."/>
            <person name="Sun H."/>
            <person name="Yadav J.S."/>
            <person name="Pangilinan J."/>
            <person name="Larsson K.H."/>
            <person name="Matsuura K."/>
            <person name="Barry K."/>
            <person name="Labutti K."/>
            <person name="Kuo R."/>
            <person name="Ohm R.A."/>
            <person name="Bhattacharya S.S."/>
            <person name="Shirouzu T."/>
            <person name="Yoshinaga Y."/>
            <person name="Martin F.M."/>
            <person name="Grigoriev I.V."/>
            <person name="Hibbett D.S."/>
        </authorList>
    </citation>
    <scope>NUCLEOTIDE SEQUENCE [LARGE SCALE GENOMIC DNA]</scope>
    <source>
        <strain evidence="2 3">HHB10207 ss-3</strain>
    </source>
</reference>
<feature type="region of interest" description="Disordered" evidence="1">
    <location>
        <begin position="28"/>
        <end position="58"/>
    </location>
</feature>
<name>A0A165XAE6_9AGAM</name>
<organism evidence="2 3">
    <name type="scientific">Sistotremastrum suecicum HHB10207 ss-3</name>
    <dbReference type="NCBI Taxonomy" id="1314776"/>
    <lineage>
        <taxon>Eukaryota</taxon>
        <taxon>Fungi</taxon>
        <taxon>Dikarya</taxon>
        <taxon>Basidiomycota</taxon>
        <taxon>Agaricomycotina</taxon>
        <taxon>Agaricomycetes</taxon>
        <taxon>Sistotremastrales</taxon>
        <taxon>Sistotremastraceae</taxon>
        <taxon>Sistotremastrum</taxon>
    </lineage>
</organism>
<evidence type="ECO:0000313" key="2">
    <source>
        <dbReference type="EMBL" id="KZT31995.1"/>
    </source>
</evidence>
<sequence>MFTSDPTFFPRHPHVSAHVSYTDSLPRVPTFSDSTLRKRSSSGQGPLPGIPEQDVPWGPDPHVQPVDHFSELHWQIAVSGTGTVTEVSPHSLRSPARTTISQAIPLASTAPALPITLQPHEMNFDVTNTPSTSLPDFDGTENFQFLYRPKTLFTYKGGAFSSIPDRPTSNSPILNTPISASADGSHRSSLICPSSIDLQTNHDLEEIPTFLTCSQGHLFQACSDRPRPRHNAIQVHQRASLASAVQAFPTFATPYLDSDISELGAASPEKGAVSTPGSRISEPRTQSVHDYDSPLPSADETPSTTNTSDSIPPSPLQNRHKRRRRNEIEYACRSKLRDIELLHQKFALDAQPYLPAMGQHIPTTKGSALQFNLRVLSDVYPRLQQILNIMLRIPLRATDQERLDAFLQVEEICRRYRIATQDGLECSEDVGAAAIERMISALKTQI</sequence>